<accession>A0A0F9GFD7</accession>
<name>A0A0F9GFD7_9ZZZZ</name>
<feature type="non-terminal residue" evidence="2">
    <location>
        <position position="1"/>
    </location>
</feature>
<gene>
    <name evidence="2" type="ORF">LCGC14_2127820</name>
</gene>
<sequence>CKDDWKGEEPKIVNLEFVSSKKLLNKIFAGSKITLVPSFFTEAFGRIIPESIINKTPVITSPQCGANQFFKEKDFLRIVPLKLSLWIKAIEEIIQNPPIITDNDISQISKQFSLEKSKKDFMKIIKEVLINGNCKKKNN</sequence>
<dbReference type="AlphaFoldDB" id="A0A0F9GFD7"/>
<protein>
    <recommendedName>
        <fullName evidence="1">Glycosyl transferase family 1 domain-containing protein</fullName>
    </recommendedName>
</protein>
<reference evidence="2" key="1">
    <citation type="journal article" date="2015" name="Nature">
        <title>Complex archaea that bridge the gap between prokaryotes and eukaryotes.</title>
        <authorList>
            <person name="Spang A."/>
            <person name="Saw J.H."/>
            <person name="Jorgensen S.L."/>
            <person name="Zaremba-Niedzwiedzka K."/>
            <person name="Martijn J."/>
            <person name="Lind A.E."/>
            <person name="van Eijk R."/>
            <person name="Schleper C."/>
            <person name="Guy L."/>
            <person name="Ettema T.J."/>
        </authorList>
    </citation>
    <scope>NUCLEOTIDE SEQUENCE</scope>
</reference>
<dbReference type="SUPFAM" id="SSF53756">
    <property type="entry name" value="UDP-Glycosyltransferase/glycogen phosphorylase"/>
    <property type="match status" value="1"/>
</dbReference>
<dbReference type="Gene3D" id="3.40.50.2000">
    <property type="entry name" value="Glycogen Phosphorylase B"/>
    <property type="match status" value="1"/>
</dbReference>
<dbReference type="InterPro" id="IPR001296">
    <property type="entry name" value="Glyco_trans_1"/>
</dbReference>
<evidence type="ECO:0000313" key="2">
    <source>
        <dbReference type="EMBL" id="KKL68155.1"/>
    </source>
</evidence>
<evidence type="ECO:0000259" key="1">
    <source>
        <dbReference type="Pfam" id="PF00534"/>
    </source>
</evidence>
<organism evidence="2">
    <name type="scientific">marine sediment metagenome</name>
    <dbReference type="NCBI Taxonomy" id="412755"/>
    <lineage>
        <taxon>unclassified sequences</taxon>
        <taxon>metagenomes</taxon>
        <taxon>ecological metagenomes</taxon>
    </lineage>
</organism>
<dbReference type="Pfam" id="PF00534">
    <property type="entry name" value="Glycos_transf_1"/>
    <property type="match status" value="1"/>
</dbReference>
<dbReference type="EMBL" id="LAZR01026621">
    <property type="protein sequence ID" value="KKL68155.1"/>
    <property type="molecule type" value="Genomic_DNA"/>
</dbReference>
<comment type="caution">
    <text evidence="2">The sequence shown here is derived from an EMBL/GenBank/DDBJ whole genome shotgun (WGS) entry which is preliminary data.</text>
</comment>
<feature type="domain" description="Glycosyl transferase family 1" evidence="1">
    <location>
        <begin position="16"/>
        <end position="110"/>
    </location>
</feature>
<proteinExistence type="predicted"/>
<dbReference type="GO" id="GO:0016757">
    <property type="term" value="F:glycosyltransferase activity"/>
    <property type="evidence" value="ECO:0007669"/>
    <property type="project" value="InterPro"/>
</dbReference>